<dbReference type="AlphaFoldDB" id="A0A2T0WTY8"/>
<keyword evidence="2" id="KW-1185">Reference proteome</keyword>
<reference evidence="1 2" key="1">
    <citation type="submission" date="2018-03" db="EMBL/GenBank/DDBJ databases">
        <title>Genomic Encyclopedia of Archaeal and Bacterial Type Strains, Phase II (KMG-II): from individual species to whole genera.</title>
        <authorList>
            <person name="Goeker M."/>
        </authorList>
    </citation>
    <scope>NUCLEOTIDE SEQUENCE [LARGE SCALE GENOMIC DNA]</scope>
    <source>
        <strain evidence="1 2">DSM 100212</strain>
    </source>
</reference>
<dbReference type="NCBIfam" id="TIGR02216">
    <property type="entry name" value="phage_TIGR02216"/>
    <property type="match status" value="1"/>
</dbReference>
<comment type="caution">
    <text evidence="1">The sequence shown here is derived from an EMBL/GenBank/DDBJ whole genome shotgun (WGS) entry which is preliminary data.</text>
</comment>
<dbReference type="EMBL" id="PVTQ01000005">
    <property type="protein sequence ID" value="PRY90148.1"/>
    <property type="molecule type" value="Genomic_DNA"/>
</dbReference>
<dbReference type="Pfam" id="PF09550">
    <property type="entry name" value="Phage_TAC_6"/>
    <property type="match status" value="1"/>
</dbReference>
<dbReference type="Proteomes" id="UP000238392">
    <property type="component" value="Unassembled WGS sequence"/>
</dbReference>
<name>A0A2T0WTY8_9RHOB</name>
<dbReference type="InterPro" id="IPR019056">
    <property type="entry name" value="Phage_TAC_6"/>
</dbReference>
<dbReference type="RefSeq" id="WP_106263968.1">
    <property type="nucleotide sequence ID" value="NZ_PVTQ01000005.1"/>
</dbReference>
<evidence type="ECO:0000313" key="2">
    <source>
        <dbReference type="Proteomes" id="UP000238392"/>
    </source>
</evidence>
<dbReference type="OrthoDB" id="7582980at2"/>
<protein>
    <submittedName>
        <fullName evidence="1">Putative phage protein (TIGR02216 family)</fullName>
    </submittedName>
</protein>
<organism evidence="1 2">
    <name type="scientific">Donghicola tyrosinivorans</name>
    <dbReference type="NCBI Taxonomy" id="1652492"/>
    <lineage>
        <taxon>Bacteria</taxon>
        <taxon>Pseudomonadati</taxon>
        <taxon>Pseudomonadota</taxon>
        <taxon>Alphaproteobacteria</taxon>
        <taxon>Rhodobacterales</taxon>
        <taxon>Roseobacteraceae</taxon>
        <taxon>Donghicola</taxon>
    </lineage>
</organism>
<proteinExistence type="predicted"/>
<accession>A0A2T0WTY8</accession>
<evidence type="ECO:0000313" key="1">
    <source>
        <dbReference type="EMBL" id="PRY90148.1"/>
    </source>
</evidence>
<gene>
    <name evidence="1" type="ORF">CLV74_105128</name>
</gene>
<dbReference type="InterPro" id="IPR011739">
    <property type="entry name" value="GTA_rcc01693"/>
</dbReference>
<sequence length="63" mass="7260">MRCLDFGGLLRIALTELRLTPDAFWRLTPAEIMQMTGRDLNQRPMGRRRLEELAAAFPDQDKG</sequence>